<evidence type="ECO:0000256" key="3">
    <source>
        <dbReference type="SAM" id="SignalP"/>
    </source>
</evidence>
<dbReference type="SUPFAM" id="SSF52058">
    <property type="entry name" value="L domain-like"/>
    <property type="match status" value="1"/>
</dbReference>
<feature type="chain" id="PRO_5019154740" description="Leucine-rich repeat-containing N-terminal plant-type domain-containing protein" evidence="3">
    <location>
        <begin position="33"/>
        <end position="224"/>
    </location>
</feature>
<dbReference type="Pfam" id="PF08263">
    <property type="entry name" value="LRRNT_2"/>
    <property type="match status" value="1"/>
</dbReference>
<dbReference type="Gene3D" id="1.10.510.10">
    <property type="entry name" value="Transferase(Phosphotransferase) domain 1"/>
    <property type="match status" value="1"/>
</dbReference>
<accession>A0A453Q6P6</accession>
<evidence type="ECO:0000256" key="2">
    <source>
        <dbReference type="ARBA" id="ARBA00022737"/>
    </source>
</evidence>
<keyword evidence="3" id="KW-0732">Signal</keyword>
<dbReference type="InterPro" id="IPR011009">
    <property type="entry name" value="Kinase-like_dom_sf"/>
</dbReference>
<feature type="domain" description="Leucine-rich repeat-containing N-terminal plant-type" evidence="4">
    <location>
        <begin position="36"/>
        <end position="75"/>
    </location>
</feature>
<dbReference type="PANTHER" id="PTHR48008">
    <property type="entry name" value="LEUCINE-RICH REPEAT RECEPTOR-LIKE PROTEIN KINASE IMK3-RELATED"/>
    <property type="match status" value="1"/>
</dbReference>
<sequence>DSPKSMAAECIRVVILLALLAISASSPSPANANGSDTDLAALLAFKAQLSDPLGVLARTWTSNVSFCRWAGVACSRRQPRVTALSLPDMALHGSIAPHLEYGSYGRASRKSDVFSYGIMLLEVFTRRRPTDAMFVGELSLRQWVHQAFPVNLVHIVDGQLLQSSSSTSSCSLDGRFLVPLFEIGLLCSTSSPDQRMTMGDVVVRLKKIKKEYIEWTREMGRAAR</sequence>
<reference evidence="6" key="2">
    <citation type="journal article" date="2017" name="Nat. Plants">
        <title>The Aegilops tauschii genome reveals multiple impacts of transposons.</title>
        <authorList>
            <person name="Zhao G."/>
            <person name="Zou C."/>
            <person name="Li K."/>
            <person name="Wang K."/>
            <person name="Li T."/>
            <person name="Gao L."/>
            <person name="Zhang X."/>
            <person name="Wang H."/>
            <person name="Yang Z."/>
            <person name="Liu X."/>
            <person name="Jiang W."/>
            <person name="Mao L."/>
            <person name="Kong X."/>
            <person name="Jiao Y."/>
            <person name="Jia J."/>
        </authorList>
    </citation>
    <scope>NUCLEOTIDE SEQUENCE [LARGE SCALE GENOMIC DNA]</scope>
    <source>
        <strain evidence="6">cv. AL8/78</strain>
    </source>
</reference>
<reference evidence="5" key="3">
    <citation type="journal article" date="2017" name="Nature">
        <title>Genome sequence of the progenitor of the wheat D genome Aegilops tauschii.</title>
        <authorList>
            <person name="Luo M.C."/>
            <person name="Gu Y.Q."/>
            <person name="Puiu D."/>
            <person name="Wang H."/>
            <person name="Twardziok S.O."/>
            <person name="Deal K.R."/>
            <person name="Huo N."/>
            <person name="Zhu T."/>
            <person name="Wang L."/>
            <person name="Wang Y."/>
            <person name="McGuire P.E."/>
            <person name="Liu S."/>
            <person name="Long H."/>
            <person name="Ramasamy R.K."/>
            <person name="Rodriguez J.C."/>
            <person name="Van S.L."/>
            <person name="Yuan L."/>
            <person name="Wang Z."/>
            <person name="Xia Z."/>
            <person name="Xiao L."/>
            <person name="Anderson O.D."/>
            <person name="Ouyang S."/>
            <person name="Liang Y."/>
            <person name="Zimin A.V."/>
            <person name="Pertea G."/>
            <person name="Qi P."/>
            <person name="Bennetzen J.L."/>
            <person name="Dai X."/>
            <person name="Dawson M.W."/>
            <person name="Muller H.G."/>
            <person name="Kugler K."/>
            <person name="Rivarola-Duarte L."/>
            <person name="Spannagl M."/>
            <person name="Mayer K.F.X."/>
            <person name="Lu F.H."/>
            <person name="Bevan M.W."/>
            <person name="Leroy P."/>
            <person name="Li P."/>
            <person name="You F.M."/>
            <person name="Sun Q."/>
            <person name="Liu Z."/>
            <person name="Lyons E."/>
            <person name="Wicker T."/>
            <person name="Salzberg S.L."/>
            <person name="Devos K.M."/>
            <person name="Dvorak J."/>
        </authorList>
    </citation>
    <scope>NUCLEOTIDE SEQUENCE [LARGE SCALE GENOMIC DNA]</scope>
    <source>
        <strain evidence="5">cv. AL8/78</strain>
    </source>
</reference>
<name>A0A453Q6P6_AEGTS</name>
<keyword evidence="6" id="KW-1185">Reference proteome</keyword>
<dbReference type="AlphaFoldDB" id="A0A453Q6P6"/>
<dbReference type="EnsemblPlants" id="AET6Gv20997200.3">
    <property type="protein sequence ID" value="AET6Gv20997200.3"/>
    <property type="gene ID" value="AET6Gv20997200"/>
</dbReference>
<organism evidence="5 6">
    <name type="scientific">Aegilops tauschii subsp. strangulata</name>
    <name type="common">Goatgrass</name>
    <dbReference type="NCBI Taxonomy" id="200361"/>
    <lineage>
        <taxon>Eukaryota</taxon>
        <taxon>Viridiplantae</taxon>
        <taxon>Streptophyta</taxon>
        <taxon>Embryophyta</taxon>
        <taxon>Tracheophyta</taxon>
        <taxon>Spermatophyta</taxon>
        <taxon>Magnoliopsida</taxon>
        <taxon>Liliopsida</taxon>
        <taxon>Poales</taxon>
        <taxon>Poaceae</taxon>
        <taxon>BOP clade</taxon>
        <taxon>Pooideae</taxon>
        <taxon>Triticodae</taxon>
        <taxon>Triticeae</taxon>
        <taxon>Triticinae</taxon>
        <taxon>Aegilops</taxon>
    </lineage>
</organism>
<evidence type="ECO:0000313" key="6">
    <source>
        <dbReference type="Proteomes" id="UP000015105"/>
    </source>
</evidence>
<dbReference type="Gramene" id="AET6Gv20997200.3">
    <property type="protein sequence ID" value="AET6Gv20997200.3"/>
    <property type="gene ID" value="AET6Gv20997200"/>
</dbReference>
<protein>
    <recommendedName>
        <fullName evidence="4">Leucine-rich repeat-containing N-terminal plant-type domain-containing protein</fullName>
    </recommendedName>
</protein>
<evidence type="ECO:0000259" key="4">
    <source>
        <dbReference type="Pfam" id="PF08263"/>
    </source>
</evidence>
<keyword evidence="1" id="KW-0433">Leucine-rich repeat</keyword>
<dbReference type="Proteomes" id="UP000015105">
    <property type="component" value="Chromosome 6D"/>
</dbReference>
<reference evidence="5" key="4">
    <citation type="submission" date="2019-03" db="UniProtKB">
        <authorList>
            <consortium name="EnsemblPlants"/>
        </authorList>
    </citation>
    <scope>IDENTIFICATION</scope>
</reference>
<reference evidence="5" key="5">
    <citation type="journal article" date="2021" name="G3 (Bethesda)">
        <title>Aegilops tauschii genome assembly Aet v5.0 features greater sequence contiguity and improved annotation.</title>
        <authorList>
            <person name="Wang L."/>
            <person name="Zhu T."/>
            <person name="Rodriguez J.C."/>
            <person name="Deal K.R."/>
            <person name="Dubcovsky J."/>
            <person name="McGuire P.E."/>
            <person name="Lux T."/>
            <person name="Spannagl M."/>
            <person name="Mayer K.F.X."/>
            <person name="Baldrich P."/>
            <person name="Meyers B.C."/>
            <person name="Huo N."/>
            <person name="Gu Y.Q."/>
            <person name="Zhou H."/>
            <person name="Devos K.M."/>
            <person name="Bennetzen J.L."/>
            <person name="Unver T."/>
            <person name="Budak H."/>
            <person name="Gulick P.J."/>
            <person name="Galiba G."/>
            <person name="Kalapos B."/>
            <person name="Nelson D.R."/>
            <person name="Li P."/>
            <person name="You F.M."/>
            <person name="Luo M.C."/>
            <person name="Dvorak J."/>
        </authorList>
    </citation>
    <scope>NUCLEOTIDE SEQUENCE [LARGE SCALE GENOMIC DNA]</scope>
    <source>
        <strain evidence="5">cv. AL8/78</strain>
    </source>
</reference>
<reference evidence="6" key="1">
    <citation type="journal article" date="2014" name="Science">
        <title>Ancient hybridizations among the ancestral genomes of bread wheat.</title>
        <authorList>
            <consortium name="International Wheat Genome Sequencing Consortium,"/>
            <person name="Marcussen T."/>
            <person name="Sandve S.R."/>
            <person name="Heier L."/>
            <person name="Spannagl M."/>
            <person name="Pfeifer M."/>
            <person name="Jakobsen K.S."/>
            <person name="Wulff B.B."/>
            <person name="Steuernagel B."/>
            <person name="Mayer K.F."/>
            <person name="Olsen O.A."/>
        </authorList>
    </citation>
    <scope>NUCLEOTIDE SEQUENCE [LARGE SCALE GENOMIC DNA]</scope>
    <source>
        <strain evidence="6">cv. AL8/78</strain>
    </source>
</reference>
<evidence type="ECO:0000313" key="5">
    <source>
        <dbReference type="EnsemblPlants" id="AET6Gv20997200.3"/>
    </source>
</evidence>
<proteinExistence type="predicted"/>
<evidence type="ECO:0000256" key="1">
    <source>
        <dbReference type="ARBA" id="ARBA00022614"/>
    </source>
</evidence>
<dbReference type="InterPro" id="IPR013210">
    <property type="entry name" value="LRR_N_plant-typ"/>
</dbReference>
<keyword evidence="2" id="KW-0677">Repeat</keyword>
<dbReference type="PANTHER" id="PTHR48008:SF14">
    <property type="entry name" value="PROTEIN KINASE DOMAIN-CONTAINING PROTEIN"/>
    <property type="match status" value="1"/>
</dbReference>
<dbReference type="SUPFAM" id="SSF56112">
    <property type="entry name" value="Protein kinase-like (PK-like)"/>
    <property type="match status" value="1"/>
</dbReference>
<feature type="signal peptide" evidence="3">
    <location>
        <begin position="1"/>
        <end position="32"/>
    </location>
</feature>
<dbReference type="InterPro" id="IPR052451">
    <property type="entry name" value="Ser/Thr_kinase-like"/>
</dbReference>